<dbReference type="EMBL" id="SNSC02000007">
    <property type="protein sequence ID" value="TID22795.1"/>
    <property type="molecule type" value="Genomic_DNA"/>
</dbReference>
<organism evidence="1 2">
    <name type="scientific">Venturia nashicola</name>
    <dbReference type="NCBI Taxonomy" id="86259"/>
    <lineage>
        <taxon>Eukaryota</taxon>
        <taxon>Fungi</taxon>
        <taxon>Dikarya</taxon>
        <taxon>Ascomycota</taxon>
        <taxon>Pezizomycotina</taxon>
        <taxon>Dothideomycetes</taxon>
        <taxon>Pleosporomycetidae</taxon>
        <taxon>Venturiales</taxon>
        <taxon>Venturiaceae</taxon>
        <taxon>Venturia</taxon>
    </lineage>
</organism>
<keyword evidence="2" id="KW-1185">Reference proteome</keyword>
<gene>
    <name evidence="1" type="ORF">E6O75_ATG01969</name>
</gene>
<protein>
    <submittedName>
        <fullName evidence="1">Uncharacterized protein</fullName>
    </submittedName>
</protein>
<reference evidence="1 2" key="1">
    <citation type="submission" date="2019-04" db="EMBL/GenBank/DDBJ databases">
        <title>High contiguity whole genome sequence and gene annotation resource for two Venturia nashicola isolates.</title>
        <authorList>
            <person name="Prokchorchik M."/>
            <person name="Won K."/>
            <person name="Lee Y."/>
            <person name="Choi E.D."/>
            <person name="Segonzac C."/>
            <person name="Sohn K.H."/>
        </authorList>
    </citation>
    <scope>NUCLEOTIDE SEQUENCE [LARGE SCALE GENOMIC DNA]</scope>
    <source>
        <strain evidence="1 2">PRI2</strain>
    </source>
</reference>
<dbReference type="AlphaFoldDB" id="A0A4Z1P487"/>
<sequence length="91" mass="10005">MILPDKAASPAPVQWEEAISALVFELLPGPFSQHSGNTAGWWMDLRTRPGDLRLIHIVLEHTALSAYHVHSLTYFPVDVNSYLSASPAAHS</sequence>
<dbReference type="Proteomes" id="UP000298493">
    <property type="component" value="Unassembled WGS sequence"/>
</dbReference>
<accession>A0A4Z1P487</accession>
<proteinExistence type="predicted"/>
<comment type="caution">
    <text evidence="1">The sequence shown here is derived from an EMBL/GenBank/DDBJ whole genome shotgun (WGS) entry which is preliminary data.</text>
</comment>
<evidence type="ECO:0000313" key="2">
    <source>
        <dbReference type="Proteomes" id="UP000298493"/>
    </source>
</evidence>
<name>A0A4Z1P487_9PEZI</name>
<evidence type="ECO:0000313" key="1">
    <source>
        <dbReference type="EMBL" id="TID22795.1"/>
    </source>
</evidence>